<proteinExistence type="inferred from homology"/>
<dbReference type="FunFam" id="3.20.20.100:FF:000015">
    <property type="entry name" value="Oxidoreductase, aldo/keto reductase family"/>
    <property type="match status" value="1"/>
</dbReference>
<evidence type="ECO:0000256" key="5">
    <source>
        <dbReference type="PIRSR" id="PIRSR000097-2"/>
    </source>
</evidence>
<evidence type="ECO:0000256" key="3">
    <source>
        <dbReference type="ARBA" id="ARBA00023002"/>
    </source>
</evidence>
<dbReference type="PANTHER" id="PTHR43827">
    <property type="entry name" value="2,5-DIKETO-D-GLUCONIC ACID REDUCTASE"/>
    <property type="match status" value="1"/>
</dbReference>
<name>A0A4Q9W9G7_STALU</name>
<keyword evidence="3" id="KW-0560">Oxidoreductase</keyword>
<dbReference type="AlphaFoldDB" id="A0A4Q9W9G7"/>
<evidence type="ECO:0000256" key="4">
    <source>
        <dbReference type="PIRSR" id="PIRSR000097-1"/>
    </source>
</evidence>
<sequence length="277" mass="31487">MKTIEFYNGQAMPKVGLGTFRIGNNNECQRAVQYAIEQGYRSIDTAKVYGNEEKVGAGIKAAMTSTGLSREDLFITSKLYFEDFGRENVAQAYEQSLKKLGLDYLDLYLVHWPGKDEAVMIDMWKGMEDLYKDNKVYSIGVSNFDVNHLEALLAQVSIKPMINQVEYHPKFTQNELRTYLKAQRIPMESWSPLQNGQILNDQTIQQIALEVSKSPAQVIIRWNIQHGVVVIPKSITPSRITENIQVFDFELSGAQMARIDQLNQEKRIGPNPQDFAG</sequence>
<feature type="site" description="Lowers pKa of active site Tyr" evidence="6">
    <location>
        <position position="78"/>
    </location>
</feature>
<accession>A0A4Q9W9G7</accession>
<evidence type="ECO:0000313" key="8">
    <source>
        <dbReference type="EMBL" id="TBW71735.1"/>
    </source>
</evidence>
<reference evidence="8 9" key="1">
    <citation type="journal article" date="2019" name="Sci. Transl. Med.">
        <title>Quorum sensing between bacterial species on the skin protects against epidermal injury in atopic dermatitis.</title>
        <authorList>
            <person name="Williams M.R."/>
        </authorList>
    </citation>
    <scope>NUCLEOTIDE SEQUENCE [LARGE SCALE GENOMIC DNA]</scope>
    <source>
        <strain evidence="8 9">E7</strain>
    </source>
</reference>
<dbReference type="InterPro" id="IPR036812">
    <property type="entry name" value="NAD(P)_OxRdtase_dom_sf"/>
</dbReference>
<dbReference type="Pfam" id="PF00248">
    <property type="entry name" value="Aldo_ket_red"/>
    <property type="match status" value="1"/>
</dbReference>
<protein>
    <submittedName>
        <fullName evidence="8">Aldo/keto reductase</fullName>
    </submittedName>
</protein>
<dbReference type="PRINTS" id="PR00069">
    <property type="entry name" value="ALDKETRDTASE"/>
</dbReference>
<dbReference type="InterPro" id="IPR018170">
    <property type="entry name" value="Aldo/ket_reductase_CS"/>
</dbReference>
<evidence type="ECO:0000256" key="1">
    <source>
        <dbReference type="ARBA" id="ARBA00007905"/>
    </source>
</evidence>
<dbReference type="PIRSF" id="PIRSF000097">
    <property type="entry name" value="AKR"/>
    <property type="match status" value="1"/>
</dbReference>
<dbReference type="EMBL" id="SCHB01000006">
    <property type="protein sequence ID" value="TBW71735.1"/>
    <property type="molecule type" value="Genomic_DNA"/>
</dbReference>
<dbReference type="PROSITE" id="PS00798">
    <property type="entry name" value="ALDOKETO_REDUCTASE_1"/>
    <property type="match status" value="1"/>
</dbReference>
<feature type="active site" description="Proton donor" evidence="4">
    <location>
        <position position="49"/>
    </location>
</feature>
<dbReference type="PANTHER" id="PTHR43827:SF3">
    <property type="entry name" value="NADP-DEPENDENT OXIDOREDUCTASE DOMAIN-CONTAINING PROTEIN"/>
    <property type="match status" value="1"/>
</dbReference>
<keyword evidence="2" id="KW-0521">NADP</keyword>
<feature type="binding site" evidence="5">
    <location>
        <position position="111"/>
    </location>
    <ligand>
        <name>substrate</name>
    </ligand>
</feature>
<dbReference type="InterPro" id="IPR023210">
    <property type="entry name" value="NADP_OxRdtase_dom"/>
</dbReference>
<organism evidence="8 9">
    <name type="scientific">Staphylococcus lugdunensis</name>
    <dbReference type="NCBI Taxonomy" id="28035"/>
    <lineage>
        <taxon>Bacteria</taxon>
        <taxon>Bacillati</taxon>
        <taxon>Bacillota</taxon>
        <taxon>Bacilli</taxon>
        <taxon>Bacillales</taxon>
        <taxon>Staphylococcaceae</taxon>
        <taxon>Staphylococcus</taxon>
    </lineage>
</organism>
<dbReference type="InterPro" id="IPR020471">
    <property type="entry name" value="AKR"/>
</dbReference>
<feature type="domain" description="NADP-dependent oxidoreductase" evidence="7">
    <location>
        <begin position="14"/>
        <end position="263"/>
    </location>
</feature>
<dbReference type="PROSITE" id="PS00063">
    <property type="entry name" value="ALDOKETO_REDUCTASE_3"/>
    <property type="match status" value="1"/>
</dbReference>
<evidence type="ECO:0000259" key="7">
    <source>
        <dbReference type="Pfam" id="PF00248"/>
    </source>
</evidence>
<dbReference type="GO" id="GO:0016616">
    <property type="term" value="F:oxidoreductase activity, acting on the CH-OH group of donors, NAD or NADP as acceptor"/>
    <property type="evidence" value="ECO:0007669"/>
    <property type="project" value="UniProtKB-ARBA"/>
</dbReference>
<comment type="caution">
    <text evidence="8">The sequence shown here is derived from an EMBL/GenBank/DDBJ whole genome shotgun (WGS) entry which is preliminary data.</text>
</comment>
<gene>
    <name evidence="8" type="ORF">EQ812_09655</name>
</gene>
<dbReference type="Proteomes" id="UP000293637">
    <property type="component" value="Unassembled WGS sequence"/>
</dbReference>
<evidence type="ECO:0000256" key="6">
    <source>
        <dbReference type="PIRSR" id="PIRSR000097-3"/>
    </source>
</evidence>
<comment type="similarity">
    <text evidence="1">Belongs to the aldo/keto reductase family.</text>
</comment>
<evidence type="ECO:0000256" key="2">
    <source>
        <dbReference type="ARBA" id="ARBA00022857"/>
    </source>
</evidence>
<dbReference type="Gene3D" id="3.20.20.100">
    <property type="entry name" value="NADP-dependent oxidoreductase domain"/>
    <property type="match status" value="1"/>
</dbReference>
<dbReference type="SUPFAM" id="SSF51430">
    <property type="entry name" value="NAD(P)-linked oxidoreductase"/>
    <property type="match status" value="1"/>
</dbReference>
<evidence type="ECO:0000313" key="9">
    <source>
        <dbReference type="Proteomes" id="UP000293637"/>
    </source>
</evidence>